<keyword evidence="3" id="KW-0238">DNA-binding</keyword>
<dbReference type="Pfam" id="PF00126">
    <property type="entry name" value="HTH_1"/>
    <property type="match status" value="1"/>
</dbReference>
<evidence type="ECO:0000313" key="7">
    <source>
        <dbReference type="Proteomes" id="UP000297737"/>
    </source>
</evidence>
<organism evidence="6 7">
    <name type="scientific">Glacieibacterium arshaanense</name>
    <dbReference type="NCBI Taxonomy" id="2511025"/>
    <lineage>
        <taxon>Bacteria</taxon>
        <taxon>Pseudomonadati</taxon>
        <taxon>Pseudomonadota</taxon>
        <taxon>Alphaproteobacteria</taxon>
        <taxon>Sphingomonadales</taxon>
        <taxon>Sphingosinicellaceae</taxon>
        <taxon>Glacieibacterium</taxon>
    </lineage>
</organism>
<evidence type="ECO:0000256" key="4">
    <source>
        <dbReference type="ARBA" id="ARBA00023163"/>
    </source>
</evidence>
<dbReference type="GO" id="GO:0005829">
    <property type="term" value="C:cytosol"/>
    <property type="evidence" value="ECO:0007669"/>
    <property type="project" value="TreeGrafter"/>
</dbReference>
<evidence type="ECO:0000256" key="3">
    <source>
        <dbReference type="ARBA" id="ARBA00023125"/>
    </source>
</evidence>
<dbReference type="RefSeq" id="WP_135245949.1">
    <property type="nucleotide sequence ID" value="NZ_SIHO01000002.1"/>
</dbReference>
<dbReference type="Pfam" id="PF03466">
    <property type="entry name" value="LysR_substrate"/>
    <property type="match status" value="1"/>
</dbReference>
<accession>A0A4Y9EMU5</accession>
<comment type="similarity">
    <text evidence="1">Belongs to the LysR transcriptional regulatory family.</text>
</comment>
<feature type="domain" description="HTH lysR-type" evidence="5">
    <location>
        <begin position="11"/>
        <end position="68"/>
    </location>
</feature>
<evidence type="ECO:0000256" key="2">
    <source>
        <dbReference type="ARBA" id="ARBA00023015"/>
    </source>
</evidence>
<dbReference type="GO" id="GO:0003677">
    <property type="term" value="F:DNA binding"/>
    <property type="evidence" value="ECO:0007669"/>
    <property type="project" value="UniProtKB-KW"/>
</dbReference>
<dbReference type="PROSITE" id="PS50931">
    <property type="entry name" value="HTH_LYSR"/>
    <property type="match status" value="1"/>
</dbReference>
<evidence type="ECO:0000259" key="5">
    <source>
        <dbReference type="PROSITE" id="PS50931"/>
    </source>
</evidence>
<dbReference type="PANTHER" id="PTHR30419:SF8">
    <property type="entry name" value="NITROGEN ASSIMILATION TRANSCRIPTIONAL ACTIVATOR-RELATED"/>
    <property type="match status" value="1"/>
</dbReference>
<comment type="caution">
    <text evidence="6">The sequence shown here is derived from an EMBL/GenBank/DDBJ whole genome shotgun (WGS) entry which is preliminary data.</text>
</comment>
<keyword evidence="7" id="KW-1185">Reference proteome</keyword>
<dbReference type="PANTHER" id="PTHR30419">
    <property type="entry name" value="HTH-TYPE TRANSCRIPTIONAL REGULATOR YBHD"/>
    <property type="match status" value="1"/>
</dbReference>
<evidence type="ECO:0000256" key="1">
    <source>
        <dbReference type="ARBA" id="ARBA00009437"/>
    </source>
</evidence>
<dbReference type="Gene3D" id="1.10.10.10">
    <property type="entry name" value="Winged helix-like DNA-binding domain superfamily/Winged helix DNA-binding domain"/>
    <property type="match status" value="1"/>
</dbReference>
<dbReference type="InterPro" id="IPR036390">
    <property type="entry name" value="WH_DNA-bd_sf"/>
</dbReference>
<dbReference type="SUPFAM" id="SSF53850">
    <property type="entry name" value="Periplasmic binding protein-like II"/>
    <property type="match status" value="1"/>
</dbReference>
<gene>
    <name evidence="6" type="ORF">EUV02_09255</name>
</gene>
<dbReference type="InterPro" id="IPR036388">
    <property type="entry name" value="WH-like_DNA-bd_sf"/>
</dbReference>
<evidence type="ECO:0000313" key="6">
    <source>
        <dbReference type="EMBL" id="TFU03357.1"/>
    </source>
</evidence>
<dbReference type="CDD" id="cd05466">
    <property type="entry name" value="PBP2_LTTR_substrate"/>
    <property type="match status" value="1"/>
</dbReference>
<keyword evidence="2" id="KW-0805">Transcription regulation</keyword>
<dbReference type="InterPro" id="IPR000847">
    <property type="entry name" value="LysR_HTH_N"/>
</dbReference>
<dbReference type="Gene3D" id="3.40.190.10">
    <property type="entry name" value="Periplasmic binding protein-like II"/>
    <property type="match status" value="2"/>
</dbReference>
<name>A0A4Y9EMU5_9SPHN</name>
<dbReference type="InterPro" id="IPR050950">
    <property type="entry name" value="HTH-type_LysR_regulators"/>
</dbReference>
<dbReference type="PRINTS" id="PR00039">
    <property type="entry name" value="HTHLYSR"/>
</dbReference>
<reference evidence="6 7" key="1">
    <citation type="submission" date="2019-02" db="EMBL/GenBank/DDBJ databases">
        <title>Polymorphobacter sp. isolated from the lake at the Tibet of China.</title>
        <authorList>
            <person name="Li A."/>
        </authorList>
    </citation>
    <scope>NUCLEOTIDE SEQUENCE [LARGE SCALE GENOMIC DNA]</scope>
    <source>
        <strain evidence="6 7">DJ1R-1</strain>
    </source>
</reference>
<dbReference type="InterPro" id="IPR005119">
    <property type="entry name" value="LysR_subst-bd"/>
</dbReference>
<dbReference type="GO" id="GO:0003700">
    <property type="term" value="F:DNA-binding transcription factor activity"/>
    <property type="evidence" value="ECO:0007669"/>
    <property type="project" value="InterPro"/>
</dbReference>
<dbReference type="AlphaFoldDB" id="A0A4Y9EMU5"/>
<sequence length="309" mass="33538">MNAERPGYGALGSRDIAQLLAVADHGSIRRAADALGMTQPGLSKNIRLIEDRLGMVVFERSTTGAVATEIGTLLLRRGRQILLDLEAIHRDLRDELLSETGRVRIGAGPVAAPIIASQVIARCARDHPGIAIEMDVGTPSEQFPRLVRGDIDMFIGNCDAISLPANIQARVIDEVEPVFFVRKGHPLALQPRVELRDLRPWKIAHVRLTAPFAAWYGSAAGVGELHTGFQCDDFEMLAEAVETSDMVSYASPQILARLQKRYAIATLDIPGIDFRHHIHCAQPAGRALSRPGQKVAQLIEAAFAAAAAR</sequence>
<dbReference type="SUPFAM" id="SSF46785">
    <property type="entry name" value="Winged helix' DNA-binding domain"/>
    <property type="match status" value="1"/>
</dbReference>
<protein>
    <submittedName>
        <fullName evidence="6">LysR family transcriptional regulator</fullName>
    </submittedName>
</protein>
<dbReference type="OrthoDB" id="8479870at2"/>
<dbReference type="EMBL" id="SIHO01000002">
    <property type="protein sequence ID" value="TFU03357.1"/>
    <property type="molecule type" value="Genomic_DNA"/>
</dbReference>
<dbReference type="Proteomes" id="UP000297737">
    <property type="component" value="Unassembled WGS sequence"/>
</dbReference>
<proteinExistence type="inferred from homology"/>
<keyword evidence="4" id="KW-0804">Transcription</keyword>